<dbReference type="Pfam" id="PF10188">
    <property type="entry name" value="Oscp1"/>
    <property type="match status" value="1"/>
</dbReference>
<name>A0AA39I8F0_9BILA</name>
<organism evidence="2 3">
    <name type="scientific">Steinernema hermaphroditum</name>
    <dbReference type="NCBI Taxonomy" id="289476"/>
    <lineage>
        <taxon>Eukaryota</taxon>
        <taxon>Metazoa</taxon>
        <taxon>Ecdysozoa</taxon>
        <taxon>Nematoda</taxon>
        <taxon>Chromadorea</taxon>
        <taxon>Rhabditida</taxon>
        <taxon>Tylenchina</taxon>
        <taxon>Panagrolaimomorpha</taxon>
        <taxon>Strongyloidoidea</taxon>
        <taxon>Steinernematidae</taxon>
        <taxon>Steinernema</taxon>
    </lineage>
</organism>
<dbReference type="InterPro" id="IPR019332">
    <property type="entry name" value="OSCP1"/>
</dbReference>
<keyword evidence="3" id="KW-1185">Reference proteome</keyword>
<evidence type="ECO:0000256" key="1">
    <source>
        <dbReference type="SAM" id="MobiDB-lite"/>
    </source>
</evidence>
<sequence>MDFAVPIIYFNMGAEMIYILMQRLTQQLKGEKHTKVIADIVATMYSPTVVREVIERHEEVIEHHKEELEGLVDATDARNPAFDLLAFKAVFTKIAHSSIMRINVNSMDKLFDLMTMNVKYQVSMCADPQHLLILTLNHFDGVRELVSYDEECQRMINNAHDKMITLLYNQPTYLLAMARQSVLNFFLNQRAKISHLIRDNAQNQEGKFILKDELEKVSLRYELPGTVTYYSKGCQSHRTRFDPVSNYHLFYKVVDDLDLAYSIQRSFPFGRNVFKDSDENPTVSGESAAEPPESCSAEEMTLLQSLIKPRDAGARGDNFELDLFGGEGAREAAEEAPDTKGETVAEKTGMQKAKKVDATKKKSLSKAMEEMSVSGEKKKAPLAPKKSKGQDMLDMMDQATKRPPTGGARKTSVKGRPASRSSSAKRKPTK</sequence>
<dbReference type="EMBL" id="JAUCMV010000002">
    <property type="protein sequence ID" value="KAK0418965.1"/>
    <property type="molecule type" value="Genomic_DNA"/>
</dbReference>
<gene>
    <name evidence="2" type="ORF">QR680_013878</name>
</gene>
<proteinExistence type="predicted"/>
<feature type="region of interest" description="Disordered" evidence="1">
    <location>
        <begin position="274"/>
        <end position="294"/>
    </location>
</feature>
<dbReference type="GO" id="GO:0005886">
    <property type="term" value="C:plasma membrane"/>
    <property type="evidence" value="ECO:0007669"/>
    <property type="project" value="TreeGrafter"/>
</dbReference>
<dbReference type="Proteomes" id="UP001175271">
    <property type="component" value="Unassembled WGS sequence"/>
</dbReference>
<evidence type="ECO:0000313" key="3">
    <source>
        <dbReference type="Proteomes" id="UP001175271"/>
    </source>
</evidence>
<protein>
    <recommendedName>
        <fullName evidence="4">Protein OSCP1</fullName>
    </recommendedName>
</protein>
<evidence type="ECO:0008006" key="4">
    <source>
        <dbReference type="Google" id="ProtNLM"/>
    </source>
</evidence>
<feature type="compositionally biased region" description="Basic and acidic residues" evidence="1">
    <location>
        <begin position="330"/>
        <end position="345"/>
    </location>
</feature>
<feature type="region of interest" description="Disordered" evidence="1">
    <location>
        <begin position="330"/>
        <end position="430"/>
    </location>
</feature>
<dbReference type="PANTHER" id="PTHR21439:SF0">
    <property type="entry name" value="PROTEIN OSCP1"/>
    <property type="match status" value="1"/>
</dbReference>
<dbReference type="AlphaFoldDB" id="A0AA39I8F0"/>
<evidence type="ECO:0000313" key="2">
    <source>
        <dbReference type="EMBL" id="KAK0418965.1"/>
    </source>
</evidence>
<accession>A0AA39I8F0</accession>
<reference evidence="2" key="1">
    <citation type="submission" date="2023-06" db="EMBL/GenBank/DDBJ databases">
        <title>Genomic analysis of the entomopathogenic nematode Steinernema hermaphroditum.</title>
        <authorList>
            <person name="Schwarz E.M."/>
            <person name="Heppert J.K."/>
            <person name="Baniya A."/>
            <person name="Schwartz H.T."/>
            <person name="Tan C.-H."/>
            <person name="Antoshechkin I."/>
            <person name="Sternberg P.W."/>
            <person name="Goodrich-Blair H."/>
            <person name="Dillman A.R."/>
        </authorList>
    </citation>
    <scope>NUCLEOTIDE SEQUENCE</scope>
    <source>
        <strain evidence="2">PS9179</strain>
        <tissue evidence="2">Whole animal</tissue>
    </source>
</reference>
<dbReference type="PANTHER" id="PTHR21439">
    <property type="entry name" value="OXIDORED-NITRO DOMAIN-CONTAINING PROTEIN"/>
    <property type="match status" value="1"/>
</dbReference>
<comment type="caution">
    <text evidence="2">The sequence shown here is derived from an EMBL/GenBank/DDBJ whole genome shotgun (WGS) entry which is preliminary data.</text>
</comment>
<dbReference type="GO" id="GO:0005737">
    <property type="term" value="C:cytoplasm"/>
    <property type="evidence" value="ECO:0007669"/>
    <property type="project" value="TreeGrafter"/>
</dbReference>